<dbReference type="CDD" id="cd00093">
    <property type="entry name" value="HTH_XRE"/>
    <property type="match status" value="1"/>
</dbReference>
<protein>
    <recommendedName>
        <fullName evidence="1">HTH cro/C1-type domain-containing protein</fullName>
    </recommendedName>
</protein>
<evidence type="ECO:0000259" key="1">
    <source>
        <dbReference type="PROSITE" id="PS50943"/>
    </source>
</evidence>
<dbReference type="RefSeq" id="WP_067576731.1">
    <property type="nucleotide sequence ID" value="NZ_JABMCZ010000003.1"/>
</dbReference>
<comment type="caution">
    <text evidence="2">The sequence shown here is derived from an EMBL/GenBank/DDBJ whole genome shotgun (WGS) entry which is preliminary data.</text>
</comment>
<dbReference type="InterPro" id="IPR010982">
    <property type="entry name" value="Lambda_DNA-bd_dom_sf"/>
</dbReference>
<name>A0A164KF05_9NOCA</name>
<evidence type="ECO:0000313" key="2">
    <source>
        <dbReference type="EMBL" id="KZM71330.1"/>
    </source>
</evidence>
<reference evidence="2 3" key="1">
    <citation type="submission" date="2016-04" db="EMBL/GenBank/DDBJ databases">
        <authorList>
            <person name="Evans L.H."/>
            <person name="Alamgir A."/>
            <person name="Owens N."/>
            <person name="Weber N.D."/>
            <person name="Virtaneva K."/>
            <person name="Barbian K."/>
            <person name="Babar A."/>
            <person name="Rosenke K."/>
        </authorList>
    </citation>
    <scope>NUCLEOTIDE SEQUENCE [LARGE SCALE GENOMIC DNA]</scope>
    <source>
        <strain evidence="2 3">IFM 0406</strain>
    </source>
</reference>
<dbReference type="SMART" id="SM00530">
    <property type="entry name" value="HTH_XRE"/>
    <property type="match status" value="1"/>
</dbReference>
<organism evidence="2 3">
    <name type="scientific">Nocardia terpenica</name>
    <dbReference type="NCBI Taxonomy" id="455432"/>
    <lineage>
        <taxon>Bacteria</taxon>
        <taxon>Bacillati</taxon>
        <taxon>Actinomycetota</taxon>
        <taxon>Actinomycetes</taxon>
        <taxon>Mycobacteriales</taxon>
        <taxon>Nocardiaceae</taxon>
        <taxon>Nocardia</taxon>
    </lineage>
</organism>
<evidence type="ECO:0000313" key="3">
    <source>
        <dbReference type="Proteomes" id="UP000076512"/>
    </source>
</evidence>
<dbReference type="Pfam" id="PF19054">
    <property type="entry name" value="DUF5753"/>
    <property type="match status" value="1"/>
</dbReference>
<dbReference type="SUPFAM" id="SSF47413">
    <property type="entry name" value="lambda repressor-like DNA-binding domains"/>
    <property type="match status" value="1"/>
</dbReference>
<dbReference type="Pfam" id="PF13560">
    <property type="entry name" value="HTH_31"/>
    <property type="match status" value="1"/>
</dbReference>
<dbReference type="GO" id="GO:0003677">
    <property type="term" value="F:DNA binding"/>
    <property type="evidence" value="ECO:0007669"/>
    <property type="project" value="InterPro"/>
</dbReference>
<dbReference type="Proteomes" id="UP000076512">
    <property type="component" value="Unassembled WGS sequence"/>
</dbReference>
<feature type="domain" description="HTH cro/C1-type" evidence="1">
    <location>
        <begin position="19"/>
        <end position="74"/>
    </location>
</feature>
<dbReference type="AlphaFoldDB" id="A0A164KF05"/>
<gene>
    <name evidence="2" type="ORF">AWN90_00690</name>
</gene>
<dbReference type="PROSITE" id="PS50943">
    <property type="entry name" value="HTH_CROC1"/>
    <property type="match status" value="1"/>
</dbReference>
<dbReference type="OrthoDB" id="4517899at2"/>
<dbReference type="InterPro" id="IPR043917">
    <property type="entry name" value="DUF5753"/>
</dbReference>
<accession>A0A164KF05</accession>
<proteinExistence type="predicted"/>
<dbReference type="STRING" id="455432.AWN90_00690"/>
<dbReference type="Gene3D" id="1.10.260.40">
    <property type="entry name" value="lambda repressor-like DNA-binding domains"/>
    <property type="match status" value="1"/>
</dbReference>
<dbReference type="InterPro" id="IPR001387">
    <property type="entry name" value="Cro/C1-type_HTH"/>
</dbReference>
<keyword evidence="3" id="KW-1185">Reference proteome</keyword>
<sequence>MSTESNSTTLPRRVLGRRLRQLRDKTKMSRTRAAHECEMGSQTLWRLESGRSSEVRKMVINALCDLYGASREERRILIWLAKECRKDGWWQSFTDAMVPEVEMFVGLEQSSRRIFSWQTMTLPGLVQTTGYRRAMWAASGPHRQHVDIERELALIAKRQERLDDPENFTMVALLCESVLHHRIGDAEVMKGQLKRLLELARLPNVSIRVVRFDASNHLGLMTKDFVFLEFPEHPNPTLNEPPVVYVEGYTGDLYLDKKGEIEQYRAACDDIQRVALSEDDTCRLIEALLKEYDE</sequence>
<dbReference type="EMBL" id="LWGR01000012">
    <property type="protein sequence ID" value="KZM71330.1"/>
    <property type="molecule type" value="Genomic_DNA"/>
</dbReference>